<dbReference type="EMBL" id="AJWZ01011204">
    <property type="protein sequence ID" value="EKC46125.1"/>
    <property type="molecule type" value="Genomic_DNA"/>
</dbReference>
<evidence type="ECO:0000256" key="1">
    <source>
        <dbReference type="ARBA" id="ARBA00005532"/>
    </source>
</evidence>
<dbReference type="InterPro" id="IPR036402">
    <property type="entry name" value="EF-Ts_dimer_sf"/>
</dbReference>
<dbReference type="Pfam" id="PF00889">
    <property type="entry name" value="EF_TS"/>
    <property type="match status" value="1"/>
</dbReference>
<feature type="domain" description="Translation elongation factor EFTs/EF1B dimerisation" evidence="4">
    <location>
        <begin position="69"/>
        <end position="271"/>
    </location>
</feature>
<proteinExistence type="inferred from homology"/>
<dbReference type="AlphaFoldDB" id="K1RXJ7"/>
<dbReference type="SUPFAM" id="SSF54713">
    <property type="entry name" value="Elongation factor Ts (EF-Ts), dimerisation domain"/>
    <property type="match status" value="2"/>
</dbReference>
<evidence type="ECO:0000256" key="3">
    <source>
        <dbReference type="ARBA" id="ARBA00022917"/>
    </source>
</evidence>
<name>K1RXJ7_9ZZZZ</name>
<dbReference type="InterPro" id="IPR018101">
    <property type="entry name" value="Transl_elong_Ts_CS"/>
</dbReference>
<reference evidence="5" key="1">
    <citation type="journal article" date="2013" name="Environ. Microbiol.">
        <title>Microbiota from the distal guts of lean and obese adolescents exhibit partial functional redundancy besides clear differences in community structure.</title>
        <authorList>
            <person name="Ferrer M."/>
            <person name="Ruiz A."/>
            <person name="Lanza F."/>
            <person name="Haange S.B."/>
            <person name="Oberbach A."/>
            <person name="Till H."/>
            <person name="Bargiela R."/>
            <person name="Campoy C."/>
            <person name="Segura M.T."/>
            <person name="Richter M."/>
            <person name="von Bergen M."/>
            <person name="Seifert J."/>
            <person name="Suarez A."/>
        </authorList>
    </citation>
    <scope>NUCLEOTIDE SEQUENCE</scope>
</reference>
<keyword evidence="2 5" id="KW-0251">Elongation factor</keyword>
<dbReference type="Gene3D" id="3.30.479.20">
    <property type="entry name" value="Elongation factor Ts, dimerisation domain"/>
    <property type="match status" value="2"/>
</dbReference>
<dbReference type="FunFam" id="1.10.8.10:FF:000001">
    <property type="entry name" value="Elongation factor Ts"/>
    <property type="match status" value="1"/>
</dbReference>
<protein>
    <submittedName>
        <fullName evidence="5">Translation elongation factor Ts</fullName>
    </submittedName>
</protein>
<comment type="caution">
    <text evidence="5">The sequence shown here is derived from an EMBL/GenBank/DDBJ whole genome shotgun (WGS) entry which is preliminary data.</text>
</comment>
<accession>K1RXJ7</accession>
<dbReference type="NCBIfam" id="TIGR00116">
    <property type="entry name" value="tsf"/>
    <property type="match status" value="1"/>
</dbReference>
<evidence type="ECO:0000256" key="2">
    <source>
        <dbReference type="ARBA" id="ARBA00022768"/>
    </source>
</evidence>
<organism evidence="5">
    <name type="scientific">human gut metagenome</name>
    <dbReference type="NCBI Taxonomy" id="408170"/>
    <lineage>
        <taxon>unclassified sequences</taxon>
        <taxon>metagenomes</taxon>
        <taxon>organismal metagenomes</taxon>
    </lineage>
</organism>
<gene>
    <name evidence="5" type="ORF">OBE_16435</name>
</gene>
<dbReference type="SUPFAM" id="SSF46934">
    <property type="entry name" value="UBA-like"/>
    <property type="match status" value="1"/>
</dbReference>
<comment type="similarity">
    <text evidence="1">Belongs to the EF-Ts family.</text>
</comment>
<dbReference type="HAMAP" id="MF_00050">
    <property type="entry name" value="EF_Ts"/>
    <property type="match status" value="1"/>
</dbReference>
<evidence type="ECO:0000259" key="4">
    <source>
        <dbReference type="Pfam" id="PF00889"/>
    </source>
</evidence>
<sequence>MFKASDVKELRERTGAGMLDCKKALDACEGDMDKAIDWLREKGISKAAKKEGRIAAEGVCVVKAEGSNAVILEVNSETDFVAQNKEFLDFTNYLADVLLKNDATTVEDALKINDGGETIGDKLINLTAKIGEKLSLRRFEKVTKTDDEVFGTYTHMGGKIGSLVVLKGANSDVAKDVCMHIAAMAPVCLNKEDVPADMIEHEKTVITEQVMNEGKPQEIALKMVNGRINKFYKEICLADQEFIKDSSVNVSTYVKNNGGEIVKFVRFAVGEGIEKKEEDFAQEVMNQVNGN</sequence>
<dbReference type="PROSITE" id="PS01127">
    <property type="entry name" value="EF_TS_2"/>
    <property type="match status" value="1"/>
</dbReference>
<evidence type="ECO:0000313" key="5">
    <source>
        <dbReference type="EMBL" id="EKC46125.1"/>
    </source>
</evidence>
<keyword evidence="3" id="KW-0648">Protein biosynthesis</keyword>
<dbReference type="InterPro" id="IPR009060">
    <property type="entry name" value="UBA-like_sf"/>
</dbReference>
<dbReference type="InterPro" id="IPR014039">
    <property type="entry name" value="Transl_elong_EFTs/EF1B_dimer"/>
</dbReference>
<dbReference type="PANTHER" id="PTHR11741:SF0">
    <property type="entry name" value="ELONGATION FACTOR TS, MITOCHONDRIAL"/>
    <property type="match status" value="1"/>
</dbReference>
<dbReference type="GO" id="GO:0003746">
    <property type="term" value="F:translation elongation factor activity"/>
    <property type="evidence" value="ECO:0007669"/>
    <property type="project" value="UniProtKB-KW"/>
</dbReference>
<dbReference type="Gene3D" id="1.10.286.20">
    <property type="match status" value="1"/>
</dbReference>
<dbReference type="InterPro" id="IPR001816">
    <property type="entry name" value="Transl_elong_EFTs/EF1B"/>
</dbReference>
<dbReference type="PANTHER" id="PTHR11741">
    <property type="entry name" value="ELONGATION FACTOR TS"/>
    <property type="match status" value="1"/>
</dbReference>
<dbReference type="PROSITE" id="PS01126">
    <property type="entry name" value="EF_TS_1"/>
    <property type="match status" value="1"/>
</dbReference>
<dbReference type="GO" id="GO:0005737">
    <property type="term" value="C:cytoplasm"/>
    <property type="evidence" value="ECO:0007669"/>
    <property type="project" value="UniProtKB-ARBA"/>
</dbReference>
<dbReference type="FunFam" id="1.10.286.20:FF:000001">
    <property type="entry name" value="Elongation factor Ts"/>
    <property type="match status" value="1"/>
</dbReference>
<dbReference type="Gene3D" id="1.10.8.10">
    <property type="entry name" value="DNA helicase RuvA subunit, C-terminal domain"/>
    <property type="match status" value="1"/>
</dbReference>
<dbReference type="CDD" id="cd14275">
    <property type="entry name" value="UBA_EF-Ts"/>
    <property type="match status" value="1"/>
</dbReference>